<evidence type="ECO:0000256" key="2">
    <source>
        <dbReference type="ARBA" id="ARBA00023239"/>
    </source>
</evidence>
<dbReference type="Proteomes" id="UP000256388">
    <property type="component" value="Unassembled WGS sequence"/>
</dbReference>
<dbReference type="HAMAP" id="MF_01032">
    <property type="entry name" value="LeuD_type2"/>
    <property type="match status" value="1"/>
</dbReference>
<dbReference type="AlphaFoldDB" id="A0A347ZU40"/>
<name>A0A347ZU40_9CHLR</name>
<keyword evidence="3" id="KW-0028">Amino-acid biosynthesis</keyword>
<dbReference type="InterPro" id="IPR050075">
    <property type="entry name" value="LeuD"/>
</dbReference>
<feature type="domain" description="Aconitase A/isopropylmalate dehydratase small subunit swivel" evidence="4">
    <location>
        <begin position="50"/>
        <end position="102"/>
    </location>
</feature>
<comment type="caution">
    <text evidence="5">The sequence shown here is derived from an EMBL/GenBank/DDBJ whole genome shotgun (WGS) entry which is preliminary data.</text>
</comment>
<dbReference type="NCBIfam" id="TIGR02087">
    <property type="entry name" value="LEUD_arch"/>
    <property type="match status" value="1"/>
</dbReference>
<keyword evidence="3" id="KW-0100">Branched-chain amino acid biosynthesis</keyword>
<dbReference type="GO" id="GO:0009098">
    <property type="term" value="P:L-leucine biosynthetic process"/>
    <property type="evidence" value="ECO:0007669"/>
    <property type="project" value="UniProtKB-UniRule"/>
</dbReference>
<dbReference type="SUPFAM" id="SSF52016">
    <property type="entry name" value="LeuD/IlvD-like"/>
    <property type="match status" value="1"/>
</dbReference>
<comment type="function">
    <text evidence="3">Catalyzes the isomerization between 2-isopropylmalate and 3-isopropylmalate, via the formation of 2-isopropylmaleate.</text>
</comment>
<dbReference type="RefSeq" id="WP_116223763.1">
    <property type="nucleotide sequence ID" value="NZ_AP018437.1"/>
</dbReference>
<proteinExistence type="inferred from homology"/>
<comment type="similarity">
    <text evidence="1 3">Belongs to the LeuD family. LeuD type 2 subfamily.</text>
</comment>
<accession>A0A347ZU40</accession>
<dbReference type="UniPathway" id="UPA00048">
    <property type="reaction ID" value="UER00071"/>
</dbReference>
<dbReference type="Pfam" id="PF00694">
    <property type="entry name" value="Aconitase_C"/>
    <property type="match status" value="1"/>
</dbReference>
<comment type="subunit">
    <text evidence="3">Heterodimer of LeuC and LeuD.</text>
</comment>
<evidence type="ECO:0000313" key="6">
    <source>
        <dbReference type="Proteomes" id="UP000256388"/>
    </source>
</evidence>
<keyword evidence="6" id="KW-1185">Reference proteome</keyword>
<comment type="catalytic activity">
    <reaction evidence="3">
        <text>(2R,3S)-3-isopropylmalate = (2S)-2-isopropylmalate</text>
        <dbReference type="Rhea" id="RHEA:32287"/>
        <dbReference type="ChEBI" id="CHEBI:1178"/>
        <dbReference type="ChEBI" id="CHEBI:35121"/>
        <dbReference type="EC" id="4.2.1.33"/>
    </reaction>
</comment>
<dbReference type="EC" id="4.2.1.33" evidence="3"/>
<sequence>MGKVWKFGDNLNTDEIIPGRYNITIDPQELAAHVFCEIKPEFTQGTQSGDVVVGGQNFGCGSSREHAPIAIKGAGIRCVIAASYARIFFRNAINIGLPILECPQAAAEIREGDEVQVNLSSGVITDITTGRSYQAQPLPDFVLKIAEAGGIVAFLQEHDIDELMTAAGGAV</sequence>
<organism evidence="5 6">
    <name type="scientific">Pelolinea submarina</name>
    <dbReference type="NCBI Taxonomy" id="913107"/>
    <lineage>
        <taxon>Bacteria</taxon>
        <taxon>Bacillati</taxon>
        <taxon>Chloroflexota</taxon>
        <taxon>Anaerolineae</taxon>
        <taxon>Anaerolineales</taxon>
        <taxon>Anaerolineaceae</taxon>
        <taxon>Pelolinea</taxon>
    </lineage>
</organism>
<dbReference type="InterPro" id="IPR015928">
    <property type="entry name" value="Aconitase/3IPM_dehydase_swvl"/>
</dbReference>
<protein>
    <recommendedName>
        <fullName evidence="3">3-isopropylmalate dehydratase small subunit</fullName>
        <ecNumber evidence="3">4.2.1.33</ecNumber>
    </recommendedName>
    <alternativeName>
        <fullName evidence="3">Alpha-IPM isomerase</fullName>
        <shortName evidence="3">IPMI</shortName>
    </alternativeName>
    <alternativeName>
        <fullName evidence="3">Isopropylmalate isomerase</fullName>
    </alternativeName>
</protein>
<keyword evidence="2 3" id="KW-0456">Lyase</keyword>
<dbReference type="Gene3D" id="3.20.19.10">
    <property type="entry name" value="Aconitase, domain 4"/>
    <property type="match status" value="1"/>
</dbReference>
<dbReference type="PANTHER" id="PTHR43345">
    <property type="entry name" value="3-ISOPROPYLMALATE DEHYDRATASE SMALL SUBUNIT 2-RELATED-RELATED"/>
    <property type="match status" value="1"/>
</dbReference>
<dbReference type="GO" id="GO:0003861">
    <property type="term" value="F:3-isopropylmalate dehydratase activity"/>
    <property type="evidence" value="ECO:0007669"/>
    <property type="project" value="UniProtKB-UniRule"/>
</dbReference>
<dbReference type="CDD" id="cd01577">
    <property type="entry name" value="IPMI_Swivel"/>
    <property type="match status" value="1"/>
</dbReference>
<evidence type="ECO:0000256" key="1">
    <source>
        <dbReference type="ARBA" id="ARBA00009869"/>
    </source>
</evidence>
<gene>
    <name evidence="3" type="primary">leuD</name>
    <name evidence="5" type="ORF">DFR64_0454</name>
</gene>
<evidence type="ECO:0000259" key="4">
    <source>
        <dbReference type="Pfam" id="PF00694"/>
    </source>
</evidence>
<dbReference type="OrthoDB" id="9777465at2"/>
<keyword evidence="3" id="KW-0432">Leucine biosynthesis</keyword>
<dbReference type="InterPro" id="IPR033940">
    <property type="entry name" value="IPMI_Swivel"/>
</dbReference>
<dbReference type="InterPro" id="IPR000573">
    <property type="entry name" value="AconitaseA/IPMdHydase_ssu_swvl"/>
</dbReference>
<reference evidence="5 6" key="1">
    <citation type="submission" date="2018-08" db="EMBL/GenBank/DDBJ databases">
        <title>Genomic Encyclopedia of Type Strains, Phase IV (KMG-IV): sequencing the most valuable type-strain genomes for metagenomic binning, comparative biology and taxonomic classification.</title>
        <authorList>
            <person name="Goeker M."/>
        </authorList>
    </citation>
    <scope>NUCLEOTIDE SEQUENCE [LARGE SCALE GENOMIC DNA]</scope>
    <source>
        <strain evidence="5 6">DSM 23923</strain>
    </source>
</reference>
<dbReference type="EMBL" id="QUMS01000001">
    <property type="protein sequence ID" value="REG10595.1"/>
    <property type="molecule type" value="Genomic_DNA"/>
</dbReference>
<evidence type="ECO:0000256" key="3">
    <source>
        <dbReference type="HAMAP-Rule" id="MF_01032"/>
    </source>
</evidence>
<dbReference type="FunFam" id="3.20.19.10:FF:000007">
    <property type="entry name" value="Isopropylmalate/citramalate isomerase small subunit"/>
    <property type="match status" value="1"/>
</dbReference>
<evidence type="ECO:0000313" key="5">
    <source>
        <dbReference type="EMBL" id="REG10595.1"/>
    </source>
</evidence>
<dbReference type="InterPro" id="IPR011827">
    <property type="entry name" value="LeuD_type2/HacB/DmdB"/>
</dbReference>
<comment type="pathway">
    <text evidence="3">Amino-acid biosynthesis; L-leucine biosynthesis; L-leucine from 3-methyl-2-oxobutanoate: step 2/4.</text>
</comment>
<dbReference type="PANTHER" id="PTHR43345:SF2">
    <property type="entry name" value="3-ISOPROPYLMALATE DEHYDRATASE SMALL SUBUNIT 1"/>
    <property type="match status" value="1"/>
</dbReference>